<dbReference type="EMBL" id="JAOTOJ010000003">
    <property type="protein sequence ID" value="KAK9405070.1"/>
    <property type="molecule type" value="Genomic_DNA"/>
</dbReference>
<dbReference type="Pfam" id="PF00014">
    <property type="entry name" value="Kunitz_BPTI"/>
    <property type="match status" value="2"/>
</dbReference>
<dbReference type="InterPro" id="IPR050098">
    <property type="entry name" value="TFPI/VKTCI-like"/>
</dbReference>
<dbReference type="PROSITE" id="PS50279">
    <property type="entry name" value="BPTI_KUNITZ_2"/>
    <property type="match status" value="2"/>
</dbReference>
<accession>A0AAW1BSR6</accession>
<dbReference type="PANTHER" id="PTHR10083:SF374">
    <property type="entry name" value="BPTI_KUNITZ INHIBITOR DOMAIN-CONTAINING PROTEIN"/>
    <property type="match status" value="1"/>
</dbReference>
<evidence type="ECO:0000313" key="4">
    <source>
        <dbReference type="EMBL" id="KAK9405070.1"/>
    </source>
</evidence>
<dbReference type="Gene3D" id="4.10.410.10">
    <property type="entry name" value="Pancreatic trypsin inhibitor Kunitz domain"/>
    <property type="match status" value="2"/>
</dbReference>
<dbReference type="SUPFAM" id="SSF57362">
    <property type="entry name" value="BPTI-like"/>
    <property type="match status" value="2"/>
</dbReference>
<dbReference type="PANTHER" id="PTHR10083">
    <property type="entry name" value="KUNITZ-TYPE PROTEASE INHIBITOR-RELATED"/>
    <property type="match status" value="1"/>
</dbReference>
<evidence type="ECO:0000313" key="5">
    <source>
        <dbReference type="Proteomes" id="UP001474421"/>
    </source>
</evidence>
<dbReference type="InterPro" id="IPR002223">
    <property type="entry name" value="Kunitz_BPTI"/>
</dbReference>
<comment type="caution">
    <text evidence="4">The sequence shown here is derived from an EMBL/GenBank/DDBJ whole genome shotgun (WGS) entry which is preliminary data.</text>
</comment>
<evidence type="ECO:0000256" key="1">
    <source>
        <dbReference type="ARBA" id="ARBA00008415"/>
    </source>
</evidence>
<sequence>MCCLYNCLAECKDPVYGGQEEGRRDPLPAGSVSSWMHEGALAAGGPRDGTLLALGLQFQENFSALRSSIPGASPKPPPGRVTIPPVRCESDRKCCLYNCLAECKDPVYGKCGGSRTLSLVQFAQCKGTAVGRLLGPDVLWAPAGFSGVSQALLLSIKGGADVIKGRCPDVEAELGAVGRFSLIECSPPFQLLLDTVLEKMVLLPPWSGRQKEDFQEEKRPGEASSGSMVCLRKISGLHLLINWELWVILTALWIPSPALRGEGKGAVTGAMLFGRERSGRQLSRPASTMSSGGSLLLLLLLFWGDVALSSPVTMYTDYFEGNCGLVPYYEKLCGQPEYRFFYNVVSKNCERYVDYGCPFRRNRFNTMEQCEQYCAPKNFCHLPPGESNCRSYRERWFFDRRTKSCKSLSYKGCTGNQNNFERKWMCERQCL</sequence>
<organism evidence="4 5">
    <name type="scientific">Crotalus adamanteus</name>
    <name type="common">Eastern diamondback rattlesnake</name>
    <dbReference type="NCBI Taxonomy" id="8729"/>
    <lineage>
        <taxon>Eukaryota</taxon>
        <taxon>Metazoa</taxon>
        <taxon>Chordata</taxon>
        <taxon>Craniata</taxon>
        <taxon>Vertebrata</taxon>
        <taxon>Euteleostomi</taxon>
        <taxon>Lepidosauria</taxon>
        <taxon>Squamata</taxon>
        <taxon>Bifurcata</taxon>
        <taxon>Unidentata</taxon>
        <taxon>Episquamata</taxon>
        <taxon>Toxicofera</taxon>
        <taxon>Serpentes</taxon>
        <taxon>Colubroidea</taxon>
        <taxon>Viperidae</taxon>
        <taxon>Crotalinae</taxon>
        <taxon>Crotalus</taxon>
    </lineage>
</organism>
<dbReference type="CDD" id="cd00109">
    <property type="entry name" value="Kunitz-type"/>
    <property type="match status" value="2"/>
</dbReference>
<evidence type="ECO:0000259" key="3">
    <source>
        <dbReference type="PROSITE" id="PS50279"/>
    </source>
</evidence>
<feature type="domain" description="BPTI/Kunitz inhibitor" evidence="3">
    <location>
        <begin position="380"/>
        <end position="430"/>
    </location>
</feature>
<dbReference type="SMART" id="SM00131">
    <property type="entry name" value="KU"/>
    <property type="match status" value="2"/>
</dbReference>
<dbReference type="GO" id="GO:0004867">
    <property type="term" value="F:serine-type endopeptidase inhibitor activity"/>
    <property type="evidence" value="ECO:0007669"/>
    <property type="project" value="InterPro"/>
</dbReference>
<gene>
    <name evidence="4" type="ORF">NXF25_009897</name>
</gene>
<protein>
    <submittedName>
        <fullName evidence="4">BPTI/Kunitz domain-containing protein</fullName>
    </submittedName>
</protein>
<dbReference type="AlphaFoldDB" id="A0AAW1BSR6"/>
<dbReference type="GO" id="GO:0005615">
    <property type="term" value="C:extracellular space"/>
    <property type="evidence" value="ECO:0007669"/>
    <property type="project" value="TreeGrafter"/>
</dbReference>
<dbReference type="InterPro" id="IPR036880">
    <property type="entry name" value="Kunitz_BPTI_sf"/>
</dbReference>
<keyword evidence="5" id="KW-1185">Reference proteome</keyword>
<reference evidence="4 5" key="1">
    <citation type="journal article" date="2024" name="Proc. Natl. Acad. Sci. U.S.A.">
        <title>The genetic regulatory architecture and epigenomic basis for age-related changes in rattlesnake venom.</title>
        <authorList>
            <person name="Hogan M.P."/>
            <person name="Holding M.L."/>
            <person name="Nystrom G.S."/>
            <person name="Colston T.J."/>
            <person name="Bartlett D.A."/>
            <person name="Mason A.J."/>
            <person name="Ellsworth S.A."/>
            <person name="Rautsaw R.M."/>
            <person name="Lawrence K.C."/>
            <person name="Strickland J.L."/>
            <person name="He B."/>
            <person name="Fraser P."/>
            <person name="Margres M.J."/>
            <person name="Gilbert D.M."/>
            <person name="Gibbs H.L."/>
            <person name="Parkinson C.L."/>
            <person name="Rokyta D.R."/>
        </authorList>
    </citation>
    <scope>NUCLEOTIDE SEQUENCE [LARGE SCALE GENOMIC DNA]</scope>
    <source>
        <strain evidence="4">DRR0105</strain>
    </source>
</reference>
<dbReference type="Proteomes" id="UP001474421">
    <property type="component" value="Unassembled WGS sequence"/>
</dbReference>
<feature type="domain" description="BPTI/Kunitz inhibitor" evidence="3">
    <location>
        <begin position="323"/>
        <end position="374"/>
    </location>
</feature>
<keyword evidence="2" id="KW-1015">Disulfide bond</keyword>
<dbReference type="PRINTS" id="PR00759">
    <property type="entry name" value="BASICPTASE"/>
</dbReference>
<proteinExistence type="inferred from homology"/>
<comment type="similarity">
    <text evidence="1">Belongs to the venom Kunitz-type family.</text>
</comment>
<name>A0AAW1BSR6_CROAD</name>
<evidence type="ECO:0000256" key="2">
    <source>
        <dbReference type="ARBA" id="ARBA00023157"/>
    </source>
</evidence>